<dbReference type="GO" id="GO:0016831">
    <property type="term" value="F:carboxy-lyase activity"/>
    <property type="evidence" value="ECO:0007669"/>
    <property type="project" value="UniProtKB-KW"/>
</dbReference>
<dbReference type="GO" id="GO:0030170">
    <property type="term" value="F:pyridoxal phosphate binding"/>
    <property type="evidence" value="ECO:0007669"/>
    <property type="project" value="InterPro"/>
</dbReference>
<dbReference type="Pfam" id="PF00282">
    <property type="entry name" value="Pyridoxal_deC"/>
    <property type="match status" value="1"/>
</dbReference>
<evidence type="ECO:0000256" key="4">
    <source>
        <dbReference type="ARBA" id="ARBA00022898"/>
    </source>
</evidence>
<dbReference type="InterPro" id="IPR050477">
    <property type="entry name" value="GrpII_AminoAcid_Decarb"/>
</dbReference>
<dbReference type="AlphaFoldDB" id="A0AAD9JMA7"/>
<comment type="caution">
    <text evidence="11">The sequence shown here is derived from an EMBL/GenBank/DDBJ whole genome shotgun (WGS) entry which is preliminary data.</text>
</comment>
<keyword evidence="4" id="KW-0663">Pyridoxal phosphate</keyword>
<feature type="domain" description="PDXDC1-like third" evidence="10">
    <location>
        <begin position="625"/>
        <end position="731"/>
    </location>
</feature>
<keyword evidence="7" id="KW-0175">Coiled coil</keyword>
<evidence type="ECO:0000256" key="1">
    <source>
        <dbReference type="ARBA" id="ARBA00001933"/>
    </source>
</evidence>
<dbReference type="Pfam" id="PF22930">
    <property type="entry name" value="PDXDC1-like_cen"/>
    <property type="match status" value="1"/>
</dbReference>
<feature type="compositionally biased region" description="Polar residues" evidence="8">
    <location>
        <begin position="33"/>
        <end position="49"/>
    </location>
</feature>
<comment type="similarity">
    <text evidence="2">Belongs to the group II decarboxylase family.</text>
</comment>
<dbReference type="SUPFAM" id="SSF53383">
    <property type="entry name" value="PLP-dependent transferases"/>
    <property type="match status" value="1"/>
</dbReference>
<evidence type="ECO:0000256" key="8">
    <source>
        <dbReference type="SAM" id="MobiDB-lite"/>
    </source>
</evidence>
<dbReference type="Gene3D" id="3.40.640.10">
    <property type="entry name" value="Type I PLP-dependent aspartate aminotransferase-like (Major domain)"/>
    <property type="match status" value="1"/>
</dbReference>
<sequence length="888" mass="98946">MASPNSSQEKLSADQMASSCESEGKEMPPKVNGVTSPVESRTGTKPKNPSSGSSSGDMEKGFYQVRLKIAKPNTERQHGPKLEVASRHFMNPMMAKMEEQVRKNNALLDEIQAKLEKERDENRKKKLSEHIPDSIKGRGQELKTIIKHIEDLIVYENYEKNDDKDPTTFIKAHLKQLDENSEVAILSHSIGAFVSTLEPQHLRHFTTKIVNDVTLWLSRLFRFTDGHVYFHEEEREGLVRICRLALHKKYPKYSTDGYEVFNVQRPVFYVSAAAKPLLGQFICAQLGLPISCLSTVPCSSELGSIQKIDTDAFAKLVDEDKTAGKMPVLLVAYAGTPVVGNTDDLKPLQDICKKEDIWMHLEGNNLATLTLYSVPTEIIPAKSSDSMTLNLSGWLGLPAVPFVTLYKSADPSLARSIGLSPVNRVRLSCVPLWTCLQNLGHEGVVSRISYSLDLSKMVHQFVEKLPSLVNVSKRYKVKNQDEAAEVTQTVSLRGLLTRAINALVLFEIENPCALFRYQPQLTAAPDVSDEESSADTEQHVTAQEITGDAYFDALNIWLYETLRRDCPSVHITAVQLDGIGVSMRFAPVESGQLFDTTKEDIEQFLLSLDRQVKILDATVDQRADFQDIVEAQDNLVLVDLPNWAGLGAVQYISEEWLPKMGSLTDVGKNELNALNINLVHQLKSADTAFSLGQTDDGMNCVRFGLITEETDLEELIALVYTTGKEVEESSKFLETMAEVVRQGIEKANEDLNKETQSVIQKEGVLRHVPLVGSLYNWLSPTPKDDAKIKGRTFNLASGRIESTETIYKYHMQVQESSPEPSPIIKDGPLKANLKPTKRRSHGRSQSHTSDGSRNDIQANGMGDKNTEIATEVTEVTEEKRIQQTTDGL</sequence>
<evidence type="ECO:0000256" key="2">
    <source>
        <dbReference type="ARBA" id="ARBA00009533"/>
    </source>
</evidence>
<keyword evidence="3" id="KW-0210">Decarboxylase</keyword>
<keyword evidence="12" id="KW-1185">Reference proteome</keyword>
<feature type="compositionally biased region" description="Basic residues" evidence="8">
    <location>
        <begin position="835"/>
        <end position="844"/>
    </location>
</feature>
<dbReference type="Pfam" id="PF22937">
    <property type="entry name" value="PDXDC1-like_cen2"/>
    <property type="match status" value="1"/>
</dbReference>
<evidence type="ECO:0000313" key="11">
    <source>
        <dbReference type="EMBL" id="KAK2155105.1"/>
    </source>
</evidence>
<feature type="coiled-coil region" evidence="7">
    <location>
        <begin position="94"/>
        <end position="128"/>
    </location>
</feature>
<accession>A0AAD9JMA7</accession>
<evidence type="ECO:0000259" key="9">
    <source>
        <dbReference type="Pfam" id="PF22930"/>
    </source>
</evidence>
<protein>
    <recommendedName>
        <fullName evidence="6">Pyridoxal-dependent decarboxylase domain-containing protein 1</fullName>
    </recommendedName>
</protein>
<feature type="region of interest" description="Disordered" evidence="8">
    <location>
        <begin position="1"/>
        <end position="59"/>
    </location>
</feature>
<dbReference type="Proteomes" id="UP001208570">
    <property type="component" value="Unassembled WGS sequence"/>
</dbReference>
<comment type="cofactor">
    <cofactor evidence="1">
        <name>pyridoxal 5'-phosphate</name>
        <dbReference type="ChEBI" id="CHEBI:597326"/>
    </cofactor>
</comment>
<dbReference type="InterPro" id="IPR055102">
    <property type="entry name" value="PDXDC1-like_3rd"/>
</dbReference>
<feature type="domain" description="PDXDC1/PDXD2 second" evidence="9">
    <location>
        <begin position="511"/>
        <end position="619"/>
    </location>
</feature>
<feature type="region of interest" description="Disordered" evidence="8">
    <location>
        <begin position="815"/>
        <end position="888"/>
    </location>
</feature>
<dbReference type="GO" id="GO:0019752">
    <property type="term" value="P:carboxylic acid metabolic process"/>
    <property type="evidence" value="ECO:0007669"/>
    <property type="project" value="InterPro"/>
</dbReference>
<organism evidence="11 12">
    <name type="scientific">Paralvinella palmiformis</name>
    <dbReference type="NCBI Taxonomy" id="53620"/>
    <lineage>
        <taxon>Eukaryota</taxon>
        <taxon>Metazoa</taxon>
        <taxon>Spiralia</taxon>
        <taxon>Lophotrochozoa</taxon>
        <taxon>Annelida</taxon>
        <taxon>Polychaeta</taxon>
        <taxon>Sedentaria</taxon>
        <taxon>Canalipalpata</taxon>
        <taxon>Terebellida</taxon>
        <taxon>Terebelliformia</taxon>
        <taxon>Alvinellidae</taxon>
        <taxon>Paralvinella</taxon>
    </lineage>
</organism>
<reference evidence="11" key="1">
    <citation type="journal article" date="2023" name="Mol. Biol. Evol.">
        <title>Third-Generation Sequencing Reveals the Adaptive Role of the Epigenome in Three Deep-Sea Polychaetes.</title>
        <authorList>
            <person name="Perez M."/>
            <person name="Aroh O."/>
            <person name="Sun Y."/>
            <person name="Lan Y."/>
            <person name="Juniper S.K."/>
            <person name="Young C.R."/>
            <person name="Angers B."/>
            <person name="Qian P.Y."/>
        </authorList>
    </citation>
    <scope>NUCLEOTIDE SEQUENCE</scope>
    <source>
        <strain evidence="11">P08H-3</strain>
    </source>
</reference>
<dbReference type="InterPro" id="IPR055103">
    <property type="entry name" value="PDXDC1-like_2nd"/>
</dbReference>
<name>A0AAD9JMA7_9ANNE</name>
<proteinExistence type="inferred from homology"/>
<evidence type="ECO:0000256" key="7">
    <source>
        <dbReference type="SAM" id="Coils"/>
    </source>
</evidence>
<evidence type="ECO:0000256" key="6">
    <source>
        <dbReference type="ARBA" id="ARBA00047190"/>
    </source>
</evidence>
<gene>
    <name evidence="11" type="ORF">LSH36_249g03081</name>
</gene>
<dbReference type="PANTHER" id="PTHR42735:SF1">
    <property type="entry name" value="PYRIDOXAL-DEPENDENT DECARBOXYLASE DOMAIN-CONTAINING PROTEIN 1-RELATED"/>
    <property type="match status" value="1"/>
</dbReference>
<dbReference type="FunFam" id="3.40.640.10:FF:000036">
    <property type="entry name" value="pyridoxal-dependent decarboxylase domain-containing protein 1 isoform X2"/>
    <property type="match status" value="1"/>
</dbReference>
<dbReference type="InterPro" id="IPR015424">
    <property type="entry name" value="PyrdxlP-dep_Trfase"/>
</dbReference>
<dbReference type="EMBL" id="JAODUP010000249">
    <property type="protein sequence ID" value="KAK2155105.1"/>
    <property type="molecule type" value="Genomic_DNA"/>
</dbReference>
<evidence type="ECO:0000313" key="12">
    <source>
        <dbReference type="Proteomes" id="UP001208570"/>
    </source>
</evidence>
<evidence type="ECO:0000256" key="5">
    <source>
        <dbReference type="ARBA" id="ARBA00023239"/>
    </source>
</evidence>
<feature type="compositionally biased region" description="Polar residues" evidence="8">
    <location>
        <begin position="845"/>
        <end position="857"/>
    </location>
</feature>
<evidence type="ECO:0000259" key="10">
    <source>
        <dbReference type="Pfam" id="PF22937"/>
    </source>
</evidence>
<dbReference type="PANTHER" id="PTHR42735">
    <property type="match status" value="1"/>
</dbReference>
<dbReference type="InterPro" id="IPR015421">
    <property type="entry name" value="PyrdxlP-dep_Trfase_major"/>
</dbReference>
<evidence type="ECO:0000256" key="3">
    <source>
        <dbReference type="ARBA" id="ARBA00022793"/>
    </source>
</evidence>
<feature type="compositionally biased region" description="Polar residues" evidence="8">
    <location>
        <begin position="1"/>
        <end position="21"/>
    </location>
</feature>
<dbReference type="InterPro" id="IPR002129">
    <property type="entry name" value="PyrdxlP-dep_de-COase"/>
</dbReference>
<keyword evidence="5" id="KW-0456">Lyase</keyword>